<dbReference type="AlphaFoldDB" id="A0A549T9H3"/>
<feature type="transmembrane region" description="Helical" evidence="1">
    <location>
        <begin position="40"/>
        <end position="64"/>
    </location>
</feature>
<dbReference type="RefSeq" id="WP_143125502.1">
    <property type="nucleotide sequence ID" value="NZ_VJMG01000030.1"/>
</dbReference>
<name>A0A549T9H3_9HYPH</name>
<keyword evidence="1" id="KW-1133">Transmembrane helix</keyword>
<keyword evidence="1" id="KW-0472">Membrane</keyword>
<dbReference type="Proteomes" id="UP000316801">
    <property type="component" value="Unassembled WGS sequence"/>
</dbReference>
<organism evidence="2 3">
    <name type="scientific">Rhizobium straminoryzae</name>
    <dbReference type="NCBI Taxonomy" id="1387186"/>
    <lineage>
        <taxon>Bacteria</taxon>
        <taxon>Pseudomonadati</taxon>
        <taxon>Pseudomonadota</taxon>
        <taxon>Alphaproteobacteria</taxon>
        <taxon>Hyphomicrobiales</taxon>
        <taxon>Rhizobiaceae</taxon>
        <taxon>Rhizobium/Agrobacterium group</taxon>
        <taxon>Rhizobium</taxon>
    </lineage>
</organism>
<proteinExistence type="predicted"/>
<evidence type="ECO:0000313" key="2">
    <source>
        <dbReference type="EMBL" id="TRL38519.1"/>
    </source>
</evidence>
<dbReference type="EMBL" id="VJMG01000030">
    <property type="protein sequence ID" value="TRL38519.1"/>
    <property type="molecule type" value="Genomic_DNA"/>
</dbReference>
<accession>A0A549T9H3</accession>
<comment type="caution">
    <text evidence="2">The sequence shown here is derived from an EMBL/GenBank/DDBJ whole genome shotgun (WGS) entry which is preliminary data.</text>
</comment>
<evidence type="ECO:0000256" key="1">
    <source>
        <dbReference type="SAM" id="Phobius"/>
    </source>
</evidence>
<evidence type="ECO:0000313" key="3">
    <source>
        <dbReference type="Proteomes" id="UP000316801"/>
    </source>
</evidence>
<reference evidence="2 3" key="1">
    <citation type="submission" date="2019-07" db="EMBL/GenBank/DDBJ databases">
        <title>Ln-dependent methylotrophs.</title>
        <authorList>
            <person name="Tani A."/>
        </authorList>
    </citation>
    <scope>NUCLEOTIDE SEQUENCE [LARGE SCALE GENOMIC DNA]</scope>
    <source>
        <strain evidence="2 3">SM12</strain>
    </source>
</reference>
<protein>
    <submittedName>
        <fullName evidence="2">Uncharacterized protein</fullName>
    </submittedName>
</protein>
<sequence>MTLPLWFEVVLACIYMLVALVFLGQAILDRLASGERWTGLRVIGLVLCLVWPLTLFGVMVWAALGRFRHRHEDASVAIAPMRLNRRWRS</sequence>
<keyword evidence="1" id="KW-0812">Transmembrane</keyword>
<gene>
    <name evidence="2" type="ORF">FNA46_12310</name>
</gene>
<feature type="transmembrane region" description="Helical" evidence="1">
    <location>
        <begin position="6"/>
        <end position="28"/>
    </location>
</feature>
<keyword evidence="3" id="KW-1185">Reference proteome</keyword>